<sequence length="330" mass="36364">MSNHVNHLLSQWLPLKDKHKWVLGFIFKTEGSCYRKAGAMMLFSDAGHQLGILSGGCLESDIVKKAQRVMTDGVSRTAVYDDEDEEDIAFKLGVGCGGVVHLSLVPVNQDNQYLSLDAVSKTLTNGNACEWACTVDGTRGVCEAVEYSNAKPRKASLETIKGMRTLSVLMLPPIHLLVIGGGYDATFMTRLASLQGYLVSLWDPRPAQARIEHFPEVNYLIEDPSVEGLRLHLSEHNIQAAVLMSHHREIDAKALQILSKRALTYTAMLGPLHRKQEIMDLAGIQDTDFSQYFASPAGFDIGGELPEHIALSVIAQCHAVFHTKPTNLKR</sequence>
<gene>
    <name evidence="3" type="ORF">AV942_11615</name>
</gene>
<dbReference type="Pfam" id="PF13478">
    <property type="entry name" value="XdhC_C"/>
    <property type="match status" value="1"/>
</dbReference>
<accession>A0AAC9ADG8</accession>
<proteinExistence type="predicted"/>
<dbReference type="Proteomes" id="UP000061468">
    <property type="component" value="Chromosome"/>
</dbReference>
<evidence type="ECO:0000313" key="4">
    <source>
        <dbReference type="Proteomes" id="UP000061468"/>
    </source>
</evidence>
<evidence type="ECO:0000259" key="1">
    <source>
        <dbReference type="Pfam" id="PF02625"/>
    </source>
</evidence>
<dbReference type="InterPro" id="IPR052698">
    <property type="entry name" value="MoCofactor_Util/Proc"/>
</dbReference>
<dbReference type="RefSeq" id="WP_015067409.1">
    <property type="nucleotide sequence ID" value="NZ_CAXGIV010000038.1"/>
</dbReference>
<protein>
    <submittedName>
        <fullName evidence="3">Xanthine dehydrogenase</fullName>
    </submittedName>
</protein>
<evidence type="ECO:0000259" key="2">
    <source>
        <dbReference type="Pfam" id="PF13478"/>
    </source>
</evidence>
<dbReference type="PANTHER" id="PTHR30388:SF4">
    <property type="entry name" value="MOLYBDENUM COFACTOR INSERTION CHAPERONE PAOD"/>
    <property type="match status" value="1"/>
</dbReference>
<evidence type="ECO:0000313" key="3">
    <source>
        <dbReference type="EMBL" id="AMJ78892.1"/>
    </source>
</evidence>
<dbReference type="EMBL" id="CP013928">
    <property type="protein sequence ID" value="AMJ78892.1"/>
    <property type="molecule type" value="Genomic_DNA"/>
</dbReference>
<feature type="domain" description="XdhC Rossmann" evidence="2">
    <location>
        <begin position="176"/>
        <end position="317"/>
    </location>
</feature>
<dbReference type="PANTHER" id="PTHR30388">
    <property type="entry name" value="ALDEHYDE OXIDOREDUCTASE MOLYBDENUM COFACTOR ASSEMBLY PROTEIN"/>
    <property type="match status" value="1"/>
</dbReference>
<dbReference type="InterPro" id="IPR003777">
    <property type="entry name" value="XdhC_CoxI"/>
</dbReference>
<reference evidence="3 4" key="1">
    <citation type="submission" date="2015-12" db="EMBL/GenBank/DDBJ databases">
        <title>Intraspecies pangenome expansion in the marine bacterium Alteromonas.</title>
        <authorList>
            <person name="Lopez-Perez M."/>
            <person name="Rodriguez-Valera F."/>
        </authorList>
    </citation>
    <scope>NUCLEOTIDE SEQUENCE [LARGE SCALE GENOMIC DNA]</scope>
    <source>
        <strain evidence="3 4">UM8</strain>
    </source>
</reference>
<dbReference type="Gene3D" id="3.40.50.720">
    <property type="entry name" value="NAD(P)-binding Rossmann-like Domain"/>
    <property type="match status" value="1"/>
</dbReference>
<feature type="domain" description="XdhC- CoxI" evidence="1">
    <location>
        <begin position="16"/>
        <end position="81"/>
    </location>
</feature>
<dbReference type="AlphaFoldDB" id="A0AAC9ADG8"/>
<organism evidence="3 4">
    <name type="scientific">Alteromonas mediterranea</name>
    <dbReference type="NCBI Taxonomy" id="314275"/>
    <lineage>
        <taxon>Bacteria</taxon>
        <taxon>Pseudomonadati</taxon>
        <taxon>Pseudomonadota</taxon>
        <taxon>Gammaproteobacteria</taxon>
        <taxon>Alteromonadales</taxon>
        <taxon>Alteromonadaceae</taxon>
        <taxon>Alteromonas/Salinimonas group</taxon>
        <taxon>Alteromonas</taxon>
    </lineage>
</organism>
<dbReference type="Pfam" id="PF02625">
    <property type="entry name" value="XdhC_CoxI"/>
    <property type="match status" value="1"/>
</dbReference>
<dbReference type="InterPro" id="IPR027051">
    <property type="entry name" value="XdhC_Rossmann_dom"/>
</dbReference>
<name>A0AAC9ADG8_9ALTE</name>